<evidence type="ECO:0000259" key="2">
    <source>
        <dbReference type="PROSITE" id="PS50930"/>
    </source>
</evidence>
<keyword evidence="1" id="KW-0812">Transmembrane</keyword>
<keyword evidence="1" id="KW-1133">Transmembrane helix</keyword>
<proteinExistence type="predicted"/>
<dbReference type="GO" id="GO:0003677">
    <property type="term" value="F:DNA binding"/>
    <property type="evidence" value="ECO:0007669"/>
    <property type="project" value="UniProtKB-KW"/>
</dbReference>
<accession>A0A3D9RT18</accession>
<dbReference type="InterPro" id="IPR007492">
    <property type="entry name" value="LytTR_DNA-bd_dom"/>
</dbReference>
<organism evidence="3 4">
    <name type="scientific">Lutibacter oceani</name>
    <dbReference type="NCBI Taxonomy" id="1853311"/>
    <lineage>
        <taxon>Bacteria</taxon>
        <taxon>Pseudomonadati</taxon>
        <taxon>Bacteroidota</taxon>
        <taxon>Flavobacteriia</taxon>
        <taxon>Flavobacteriales</taxon>
        <taxon>Flavobacteriaceae</taxon>
        <taxon>Lutibacter</taxon>
    </lineage>
</organism>
<dbReference type="Gene3D" id="3.30.450.20">
    <property type="entry name" value="PAS domain"/>
    <property type="match status" value="1"/>
</dbReference>
<feature type="transmembrane region" description="Helical" evidence="1">
    <location>
        <begin position="6"/>
        <end position="28"/>
    </location>
</feature>
<evidence type="ECO:0000313" key="4">
    <source>
        <dbReference type="Proteomes" id="UP000256429"/>
    </source>
</evidence>
<protein>
    <submittedName>
        <fullName evidence="3">LytTr DNA-binding domain-containing protein</fullName>
    </submittedName>
</protein>
<keyword evidence="1" id="KW-0472">Membrane</keyword>
<dbReference type="PROSITE" id="PS50930">
    <property type="entry name" value="HTH_LYTTR"/>
    <property type="match status" value="1"/>
</dbReference>
<keyword evidence="4" id="KW-1185">Reference proteome</keyword>
<dbReference type="Proteomes" id="UP000256429">
    <property type="component" value="Unassembled WGS sequence"/>
</dbReference>
<keyword evidence="3" id="KW-0238">DNA-binding</keyword>
<dbReference type="EMBL" id="QTTQ01000009">
    <property type="protein sequence ID" value="REE83123.1"/>
    <property type="molecule type" value="Genomic_DNA"/>
</dbReference>
<sequence>MLLKKDKLYLITLLAISLIVFVIGYLNMNYLIKVSTRKFLDIQIESSQREAKEFSNLVSYQIENGIDRDIIITNIQKSIEGTNIESGFICMFDWSGIEICHPDPQKIGKQINPNESFVRPLDNSIDSEDFYQLLKDKKQLGGLREFNNNRNSEIIYLYPVKNSDWIIAAHANIDKIDKEIKKLKLTFLLVYLLTCVSIILLSVIILRYISNYYEKELELKNQLLMGEVSTLKKLNSNLTNYKNKINDKIDNERENDDTSKIKKRILTYSKNKLLSIKVEQIAYINTEHAITTITCLDGKKYTTNTSLDELYNSLDQSIFFRANRQYILSVKGIDEILKYGNNQLKIKTKLDTSIIISKNKAAEFKKWLNS</sequence>
<dbReference type="Pfam" id="PF04397">
    <property type="entry name" value="LytTR"/>
    <property type="match status" value="1"/>
</dbReference>
<reference evidence="3 4" key="1">
    <citation type="submission" date="2018-08" db="EMBL/GenBank/DDBJ databases">
        <title>Genomic Encyclopedia of Type Strains, Phase III (KMG-III): the genomes of soil and plant-associated and newly described type strains.</title>
        <authorList>
            <person name="Whitman W."/>
        </authorList>
    </citation>
    <scope>NUCLEOTIDE SEQUENCE [LARGE SCALE GENOMIC DNA]</scope>
    <source>
        <strain evidence="3 4">325-5</strain>
    </source>
</reference>
<name>A0A3D9RT18_9FLAO</name>
<gene>
    <name evidence="3" type="ORF">BX611_0403</name>
</gene>
<dbReference type="Gene3D" id="2.40.50.1020">
    <property type="entry name" value="LytTr DNA-binding domain"/>
    <property type="match status" value="1"/>
</dbReference>
<evidence type="ECO:0000256" key="1">
    <source>
        <dbReference type="SAM" id="Phobius"/>
    </source>
</evidence>
<comment type="caution">
    <text evidence="3">The sequence shown here is derived from an EMBL/GenBank/DDBJ whole genome shotgun (WGS) entry which is preliminary data.</text>
</comment>
<evidence type="ECO:0000313" key="3">
    <source>
        <dbReference type="EMBL" id="REE83123.1"/>
    </source>
</evidence>
<dbReference type="SMART" id="SM00850">
    <property type="entry name" value="LytTR"/>
    <property type="match status" value="1"/>
</dbReference>
<feature type="transmembrane region" description="Helical" evidence="1">
    <location>
        <begin position="185"/>
        <end position="209"/>
    </location>
</feature>
<dbReference type="AlphaFoldDB" id="A0A3D9RT18"/>
<feature type="domain" description="HTH LytTR-type" evidence="2">
    <location>
        <begin position="266"/>
        <end position="370"/>
    </location>
</feature>